<dbReference type="NCBIfam" id="TIGR03083">
    <property type="entry name" value="maleylpyruvate isomerase family mycothiol-dependent enzyme"/>
    <property type="match status" value="1"/>
</dbReference>
<organism evidence="2 3">
    <name type="scientific">Nocardioides dokdonensis FR1436</name>
    <dbReference type="NCBI Taxonomy" id="1300347"/>
    <lineage>
        <taxon>Bacteria</taxon>
        <taxon>Bacillati</taxon>
        <taxon>Actinomycetota</taxon>
        <taxon>Actinomycetes</taxon>
        <taxon>Propionibacteriales</taxon>
        <taxon>Nocardioidaceae</taxon>
        <taxon>Nocardioides</taxon>
    </lineage>
</organism>
<name>A0A1A9GGT5_9ACTN</name>
<gene>
    <name evidence="2" type="ORF">I601_0438</name>
</gene>
<dbReference type="Proteomes" id="UP000077868">
    <property type="component" value="Chromosome"/>
</dbReference>
<dbReference type="EMBL" id="CP015079">
    <property type="protein sequence ID" value="ANH36890.1"/>
    <property type="molecule type" value="Genomic_DNA"/>
</dbReference>
<dbReference type="PATRIC" id="fig|1300347.3.peg.438"/>
<dbReference type="InterPro" id="IPR017517">
    <property type="entry name" value="Maleyloyr_isom"/>
</dbReference>
<feature type="domain" description="Mycothiol-dependent maleylpyruvate isomerase metal-binding" evidence="1">
    <location>
        <begin position="11"/>
        <end position="126"/>
    </location>
</feature>
<dbReference type="InterPro" id="IPR024344">
    <property type="entry name" value="MDMPI_metal-binding"/>
</dbReference>
<evidence type="ECO:0000313" key="2">
    <source>
        <dbReference type="EMBL" id="ANH36890.1"/>
    </source>
</evidence>
<accession>A0A1A9GGT5</accession>
<keyword evidence="3" id="KW-1185">Reference proteome</keyword>
<dbReference type="SUPFAM" id="SSF109854">
    <property type="entry name" value="DinB/YfiT-like putative metalloenzymes"/>
    <property type="match status" value="1"/>
</dbReference>
<dbReference type="PANTHER" id="PTHR40758">
    <property type="entry name" value="CONSERVED PROTEIN"/>
    <property type="match status" value="1"/>
</dbReference>
<dbReference type="AlphaFoldDB" id="A0A1A9GGT5"/>
<reference evidence="2 3" key="1">
    <citation type="submission" date="2016-03" db="EMBL/GenBank/DDBJ databases">
        <title>Complete genome sequence of a soil Actinobacterium, Nocardioides dokdonensis FR1436.</title>
        <authorList>
            <person name="Kwon S.-K."/>
            <person name="Kim K."/>
            <person name="Kim J.F."/>
        </authorList>
    </citation>
    <scope>NUCLEOTIDE SEQUENCE [LARGE SCALE GENOMIC DNA]</scope>
    <source>
        <strain evidence="2 3">FR1436</strain>
    </source>
</reference>
<dbReference type="InterPro" id="IPR034660">
    <property type="entry name" value="DinB/YfiT-like"/>
</dbReference>
<dbReference type="Pfam" id="PF11716">
    <property type="entry name" value="MDMPI_N"/>
    <property type="match status" value="1"/>
</dbReference>
<dbReference type="RefSeq" id="WP_068105846.1">
    <property type="nucleotide sequence ID" value="NZ_CP015079.1"/>
</dbReference>
<dbReference type="STRING" id="1300347.I601_0438"/>
<evidence type="ECO:0000313" key="3">
    <source>
        <dbReference type="Proteomes" id="UP000077868"/>
    </source>
</evidence>
<evidence type="ECO:0000259" key="1">
    <source>
        <dbReference type="Pfam" id="PF11716"/>
    </source>
</evidence>
<dbReference type="GO" id="GO:0005886">
    <property type="term" value="C:plasma membrane"/>
    <property type="evidence" value="ECO:0007669"/>
    <property type="project" value="TreeGrafter"/>
</dbReference>
<dbReference type="KEGG" id="ndk:I601_0438"/>
<dbReference type="GO" id="GO:0046872">
    <property type="term" value="F:metal ion binding"/>
    <property type="evidence" value="ECO:0007669"/>
    <property type="project" value="InterPro"/>
</dbReference>
<dbReference type="PANTHER" id="PTHR40758:SF1">
    <property type="entry name" value="CONSERVED PROTEIN"/>
    <property type="match status" value="1"/>
</dbReference>
<sequence length="226" mass="24581">MPHDWNRLLQTTTERLVALVGEADLAASVPACPDWCAADLVEHVGGVYQWATQAVVDNNPEADVAPAPADLSALPDWFRGHAVELVRVLTGTDPDRPAWTFGRGRGTVGWWTRRQVLETVLHTFDLLDSQGRAAEWEPSPALAWDAVGEVVTLFYPRQVRMGRIEPLPGTLLLTPTDVDADPVAVGDGRPVVEVSAPAAELVRLAYRRRTSQDPEAAALFAHGLTP</sequence>
<protein>
    <recommendedName>
        <fullName evidence="1">Mycothiol-dependent maleylpyruvate isomerase metal-binding domain-containing protein</fullName>
    </recommendedName>
</protein>
<proteinExistence type="predicted"/>